<evidence type="ECO:0000256" key="7">
    <source>
        <dbReference type="PROSITE-ProRule" id="PRU00385"/>
    </source>
</evidence>
<comment type="similarity">
    <text evidence="2">Belongs to the nesprin family.</text>
</comment>
<dbReference type="Pfam" id="PF10541">
    <property type="entry name" value="KASH"/>
    <property type="match status" value="1"/>
</dbReference>
<keyword evidence="11" id="KW-1185">Reference proteome</keyword>
<dbReference type="InterPro" id="IPR012315">
    <property type="entry name" value="KASH"/>
</dbReference>
<feature type="domain" description="KASH" evidence="9">
    <location>
        <begin position="989"/>
        <end position="1044"/>
    </location>
</feature>
<evidence type="ECO:0000256" key="1">
    <source>
        <dbReference type="ARBA" id="ARBA00004126"/>
    </source>
</evidence>
<evidence type="ECO:0000256" key="2">
    <source>
        <dbReference type="ARBA" id="ARBA00008619"/>
    </source>
</evidence>
<reference evidence="10 11" key="1">
    <citation type="submission" date="2021-06" db="EMBL/GenBank/DDBJ databases">
        <title>Caerostris darwini draft genome.</title>
        <authorList>
            <person name="Kono N."/>
            <person name="Arakawa K."/>
        </authorList>
    </citation>
    <scope>NUCLEOTIDE SEQUENCE [LARGE SCALE GENOMIC DNA]</scope>
</reference>
<organism evidence="10 11">
    <name type="scientific">Caerostris darwini</name>
    <dbReference type="NCBI Taxonomy" id="1538125"/>
    <lineage>
        <taxon>Eukaryota</taxon>
        <taxon>Metazoa</taxon>
        <taxon>Ecdysozoa</taxon>
        <taxon>Arthropoda</taxon>
        <taxon>Chelicerata</taxon>
        <taxon>Arachnida</taxon>
        <taxon>Araneae</taxon>
        <taxon>Araneomorphae</taxon>
        <taxon>Entelegynae</taxon>
        <taxon>Araneoidea</taxon>
        <taxon>Araneidae</taxon>
        <taxon>Caerostris</taxon>
    </lineage>
</organism>
<dbReference type="SMART" id="SM01249">
    <property type="entry name" value="KASH"/>
    <property type="match status" value="1"/>
</dbReference>
<dbReference type="EMBL" id="BPLQ01003596">
    <property type="protein sequence ID" value="GIY01640.1"/>
    <property type="molecule type" value="Genomic_DNA"/>
</dbReference>
<evidence type="ECO:0000256" key="8">
    <source>
        <dbReference type="SAM" id="MobiDB-lite"/>
    </source>
</evidence>
<dbReference type="AlphaFoldDB" id="A0AAV4Q0T0"/>
<evidence type="ECO:0000256" key="5">
    <source>
        <dbReference type="ARBA" id="ARBA00023136"/>
    </source>
</evidence>
<comment type="subcellular location">
    <subcellularLocation>
        <location evidence="1">Nucleus membrane</location>
    </subcellularLocation>
</comment>
<feature type="compositionally biased region" description="Polar residues" evidence="8">
    <location>
        <begin position="368"/>
        <end position="389"/>
    </location>
</feature>
<dbReference type="GO" id="GO:0031965">
    <property type="term" value="C:nuclear membrane"/>
    <property type="evidence" value="ECO:0007669"/>
    <property type="project" value="UniProtKB-SubCell"/>
</dbReference>
<keyword evidence="4" id="KW-1133">Transmembrane helix</keyword>
<keyword evidence="3 7" id="KW-0812">Transmembrane</keyword>
<comment type="caution">
    <text evidence="10">The sequence shown here is derived from an EMBL/GenBank/DDBJ whole genome shotgun (WGS) entry which is preliminary data.</text>
</comment>
<evidence type="ECO:0000256" key="4">
    <source>
        <dbReference type="ARBA" id="ARBA00022989"/>
    </source>
</evidence>
<protein>
    <recommendedName>
        <fullName evidence="9">KASH domain-containing protein</fullName>
    </recommendedName>
</protein>
<dbReference type="Proteomes" id="UP001054837">
    <property type="component" value="Unassembled WGS sequence"/>
</dbReference>
<evidence type="ECO:0000313" key="10">
    <source>
        <dbReference type="EMBL" id="GIY01640.1"/>
    </source>
</evidence>
<gene>
    <name evidence="10" type="primary">AVEN_42781_1</name>
    <name evidence="10" type="ORF">CDAR_117701</name>
</gene>
<feature type="region of interest" description="Disordered" evidence="8">
    <location>
        <begin position="473"/>
        <end position="517"/>
    </location>
</feature>
<sequence length="1044" mass="116435">MPEICFCHSSSRRSEKSLRSEEAQLLLFRDVTQAGEGSSRAVRAHCLFTKWRAYVSAVQKEIEAKGKYVSILLKLCEHLKGTVPFGQNALMTWDADRVRKVAKNLEHRWHAIWLQSLERQYILEELLKNTSNGNENLEKSFSEEPLRKYPRLGDHSETIAKIEDELKSIMNLPCGSSNRGGVVEKTGDVTLKNDKAIMVGSTGIAELKAECSRGVGKFEIIQDIGYSSETSAHLSMDEKLESIDFQDNKSLCRNSLSADDRLLANKPYLAPDKYPSVSLKTLGLLSDERPFHNPKRDCCKALTDSFYKVACIDDDVFEELNKAPPVIPQCTNEVIKSHDLWKKSARVCEWLNTCHSTDDDISEEGKASWSSKAENSSCDASGECTTAESDSEKSNVSDVNNSVTLSQSFTGSIETVIPAKREDVTSNSVRLRKKKRSTRDRPWSVIELNQSILPKASFPHSTSEGALDLLGCSHESSKSRSQKLHPKSKRLSLSDISNLCSRPQLEKQKSNPEPSNSLEHLMVEKKDSVSDQSSDNPASTQKDTLVRISKCIDTFGDVQVILSDTTSLPETLDPESGGGVASAEDQFSISDQAWDEYQDPPYLSEPYSEQTVDEDEVRRVTSFGDDYRAVLGSYSDASSVSLRPPRNKVRTRSSFTKSDERLSSDSNSDSEDFHHILETSTKAFHFVSNSIQESTNKMSCLSSEFAELVATCQTNLCHLKEIATAGCELESVSKDDVLRLKDLIKAWEDLETRVLVLSRGNREPKLDLKAEVVHVHSSLALLKEKLSSMAEHARDALDGVQSLEQVSRNIHNLQASLSNIQEMKETVLSVSARILRLIADGGHSLAPLKDTATKLYQQWEDVYELNCSQLTKLQNLQSQWAEGTEDQLNDSQETTVQWQPVQVGNNLPKAEVNREALHMSTAAEVQVADEHNVVFEIEDDSTRTTLQCLLVRSCNEEIQQPLLQWNLPVQRLSAPKLVSPGKCTSQRGHSCLWRALHAALPIQCALVVLYCLSCFLEPQCCEHINTHDFSILPKLHFPGGPPPV</sequence>
<keyword evidence="5 7" id="KW-0472">Membrane</keyword>
<evidence type="ECO:0000259" key="9">
    <source>
        <dbReference type="PROSITE" id="PS51049"/>
    </source>
</evidence>
<name>A0AAV4Q0T0_9ARAC</name>
<keyword evidence="6" id="KW-0539">Nucleus</keyword>
<proteinExistence type="inferred from homology"/>
<evidence type="ECO:0000256" key="3">
    <source>
        <dbReference type="ARBA" id="ARBA00022692"/>
    </source>
</evidence>
<dbReference type="PROSITE" id="PS51049">
    <property type="entry name" value="KASH"/>
    <property type="match status" value="1"/>
</dbReference>
<feature type="region of interest" description="Disordered" evidence="8">
    <location>
        <begin position="637"/>
        <end position="671"/>
    </location>
</feature>
<evidence type="ECO:0000313" key="11">
    <source>
        <dbReference type="Proteomes" id="UP001054837"/>
    </source>
</evidence>
<feature type="topological domain" description="Perinuclear space" evidence="7">
    <location>
        <begin position="1019"/>
        <end position="1044"/>
    </location>
</feature>
<feature type="topological domain" description="Cytoplasmic" evidence="7">
    <location>
        <begin position="1"/>
        <end position="997"/>
    </location>
</feature>
<feature type="compositionally biased region" description="Basic residues" evidence="8">
    <location>
        <begin position="480"/>
        <end position="490"/>
    </location>
</feature>
<feature type="region of interest" description="Disordered" evidence="8">
    <location>
        <begin position="359"/>
        <end position="399"/>
    </location>
</feature>
<evidence type="ECO:0000256" key="6">
    <source>
        <dbReference type="ARBA" id="ARBA00023242"/>
    </source>
</evidence>
<accession>A0AAV4Q0T0</accession>
<dbReference type="SUPFAM" id="SSF46966">
    <property type="entry name" value="Spectrin repeat"/>
    <property type="match status" value="1"/>
</dbReference>